<dbReference type="AlphaFoldDB" id="A0AAN6PQJ2"/>
<evidence type="ECO:0000256" key="1">
    <source>
        <dbReference type="SAM" id="MobiDB-lite"/>
    </source>
</evidence>
<sequence>MRIPDGISSDGELTVLNAYQPTTSPWERAAASMQDKGEQPWRESLDLTPQERDPQRDASVSQYLLVGFTLPGLESEHFRMHPSQKKQMPVGTHLDPTSVTDTPDALLPIMVVVQMQEETEPEEATTLYALINPSHGLCTPHRLAQKAFFYLPMFRDSAGNLNTRGPAWNPLVRSICVNSPSAEAERSRLYTAKQKLSRQARRTSKVVLGRTRSLQGEVSLLLECFLESKQPWHLKELRTVLSEAEADLEHLPRPSYEALLDNEATDWDREDSEAMIREVYEQWPDLRSLKLMAEDVDLMKRQLVDEDIWVEFRLLRPFIARCKEKISGRVHKGKPDMSGICAKSLKSVKTLFGVCESTVPISKEDQNRLILAIKSTLEKILEASRKFGRDLKESVGDQLFEKMTSILIAQS</sequence>
<evidence type="ECO:0000313" key="2">
    <source>
        <dbReference type="EMBL" id="KAK4043439.1"/>
    </source>
</evidence>
<keyword evidence="3" id="KW-1185">Reference proteome</keyword>
<gene>
    <name evidence="2" type="ORF">C8A01DRAFT_32364</name>
</gene>
<protein>
    <submittedName>
        <fullName evidence="2">Uncharacterized protein</fullName>
    </submittedName>
</protein>
<name>A0AAN6PQJ2_9PEZI</name>
<accession>A0AAN6PQJ2</accession>
<dbReference type="Proteomes" id="UP001303115">
    <property type="component" value="Unassembled WGS sequence"/>
</dbReference>
<feature type="region of interest" description="Disordered" evidence="1">
    <location>
        <begin position="27"/>
        <end position="57"/>
    </location>
</feature>
<organism evidence="2 3">
    <name type="scientific">Parachaetomium inaequale</name>
    <dbReference type="NCBI Taxonomy" id="2588326"/>
    <lineage>
        <taxon>Eukaryota</taxon>
        <taxon>Fungi</taxon>
        <taxon>Dikarya</taxon>
        <taxon>Ascomycota</taxon>
        <taxon>Pezizomycotina</taxon>
        <taxon>Sordariomycetes</taxon>
        <taxon>Sordariomycetidae</taxon>
        <taxon>Sordariales</taxon>
        <taxon>Chaetomiaceae</taxon>
        <taxon>Parachaetomium</taxon>
    </lineage>
</organism>
<dbReference type="EMBL" id="MU854327">
    <property type="protein sequence ID" value="KAK4043439.1"/>
    <property type="molecule type" value="Genomic_DNA"/>
</dbReference>
<evidence type="ECO:0000313" key="3">
    <source>
        <dbReference type="Proteomes" id="UP001303115"/>
    </source>
</evidence>
<reference evidence="3" key="1">
    <citation type="journal article" date="2023" name="Mol. Phylogenet. Evol.">
        <title>Genome-scale phylogeny and comparative genomics of the fungal order Sordariales.</title>
        <authorList>
            <person name="Hensen N."/>
            <person name="Bonometti L."/>
            <person name="Westerberg I."/>
            <person name="Brannstrom I.O."/>
            <person name="Guillou S."/>
            <person name="Cros-Aarteil S."/>
            <person name="Calhoun S."/>
            <person name="Haridas S."/>
            <person name="Kuo A."/>
            <person name="Mondo S."/>
            <person name="Pangilinan J."/>
            <person name="Riley R."/>
            <person name="LaButti K."/>
            <person name="Andreopoulos B."/>
            <person name="Lipzen A."/>
            <person name="Chen C."/>
            <person name="Yan M."/>
            <person name="Daum C."/>
            <person name="Ng V."/>
            <person name="Clum A."/>
            <person name="Steindorff A."/>
            <person name="Ohm R.A."/>
            <person name="Martin F."/>
            <person name="Silar P."/>
            <person name="Natvig D.O."/>
            <person name="Lalanne C."/>
            <person name="Gautier V."/>
            <person name="Ament-Velasquez S.L."/>
            <person name="Kruys A."/>
            <person name="Hutchinson M.I."/>
            <person name="Powell A.J."/>
            <person name="Barry K."/>
            <person name="Miller A.N."/>
            <person name="Grigoriev I.V."/>
            <person name="Debuchy R."/>
            <person name="Gladieux P."/>
            <person name="Hiltunen Thoren M."/>
            <person name="Johannesson H."/>
        </authorList>
    </citation>
    <scope>NUCLEOTIDE SEQUENCE [LARGE SCALE GENOMIC DNA]</scope>
    <source>
        <strain evidence="3">CBS 284.82</strain>
    </source>
</reference>
<proteinExistence type="predicted"/>
<comment type="caution">
    <text evidence="2">The sequence shown here is derived from an EMBL/GenBank/DDBJ whole genome shotgun (WGS) entry which is preliminary data.</text>
</comment>
<feature type="compositionally biased region" description="Basic and acidic residues" evidence="1">
    <location>
        <begin position="35"/>
        <end position="56"/>
    </location>
</feature>